<reference evidence="1 2" key="1">
    <citation type="submission" date="2019-12" db="EMBL/GenBank/DDBJ databases">
        <title>Genomic-based taxomic classification of the family Erythrobacteraceae.</title>
        <authorList>
            <person name="Xu L."/>
        </authorList>
    </citation>
    <scope>NUCLEOTIDE SEQUENCE [LARGE SCALE GENOMIC DNA]</scope>
    <source>
        <strain evidence="1 2">DSM 17792</strain>
    </source>
</reference>
<name>A0A844XP83_9SPHN</name>
<protein>
    <submittedName>
        <fullName evidence="1">Uncharacterized protein</fullName>
    </submittedName>
</protein>
<sequence length="126" mass="14963">MNKKILISVTLKDAFIYNKKLHTGFYDGNYRRFIKYTIVKINEKTSYNNKLNSYYEIMDFLESTHLRISLSIPDGWDADRFIDVSIEEVKKNPSVDIILEHFANSSAEIEEKFFSYEWKGLVKSFR</sequence>
<organism evidence="1 2">
    <name type="scientific">Qipengyuania vulgaris</name>
    <dbReference type="NCBI Taxonomy" id="291985"/>
    <lineage>
        <taxon>Bacteria</taxon>
        <taxon>Pseudomonadati</taxon>
        <taxon>Pseudomonadota</taxon>
        <taxon>Alphaproteobacteria</taxon>
        <taxon>Sphingomonadales</taxon>
        <taxon>Erythrobacteraceae</taxon>
        <taxon>Qipengyuania</taxon>
    </lineage>
</organism>
<proteinExistence type="predicted"/>
<accession>A0A844XP83</accession>
<evidence type="ECO:0000313" key="2">
    <source>
        <dbReference type="Proteomes" id="UP000448199"/>
    </source>
</evidence>
<dbReference type="RefSeq" id="WP_160726479.1">
    <property type="nucleotide sequence ID" value="NZ_WTYC01000001.1"/>
</dbReference>
<dbReference type="OrthoDB" id="9841877at2"/>
<dbReference type="EMBL" id="WTYC01000001">
    <property type="protein sequence ID" value="MXO46858.1"/>
    <property type="molecule type" value="Genomic_DNA"/>
</dbReference>
<dbReference type="AlphaFoldDB" id="A0A844XP83"/>
<keyword evidence="2" id="KW-1185">Reference proteome</keyword>
<comment type="caution">
    <text evidence="1">The sequence shown here is derived from an EMBL/GenBank/DDBJ whole genome shotgun (WGS) entry which is preliminary data.</text>
</comment>
<gene>
    <name evidence="1" type="ORF">GRI69_01100</name>
</gene>
<evidence type="ECO:0000313" key="1">
    <source>
        <dbReference type="EMBL" id="MXO46858.1"/>
    </source>
</evidence>
<dbReference type="Proteomes" id="UP000448199">
    <property type="component" value="Unassembled WGS sequence"/>
</dbReference>